<keyword evidence="5 7" id="KW-1133">Transmembrane helix</keyword>
<evidence type="ECO:0000313" key="10">
    <source>
        <dbReference type="Proteomes" id="UP000548673"/>
    </source>
</evidence>
<evidence type="ECO:0000256" key="2">
    <source>
        <dbReference type="ARBA" id="ARBA00007400"/>
    </source>
</evidence>
<dbReference type="GO" id="GO:0016413">
    <property type="term" value="F:O-acetyltransferase activity"/>
    <property type="evidence" value="ECO:0007669"/>
    <property type="project" value="TreeGrafter"/>
</dbReference>
<keyword evidence="3" id="KW-1003">Cell membrane</keyword>
<dbReference type="EMBL" id="JABTXY010000011">
    <property type="protein sequence ID" value="NYV41059.1"/>
    <property type="molecule type" value="Genomic_DNA"/>
</dbReference>
<feature type="transmembrane region" description="Helical" evidence="7">
    <location>
        <begin position="6"/>
        <end position="27"/>
    </location>
</feature>
<sequence length="169" mass="19584">MLSTILLFVWMILGIVCLIAIFNSNFFSFIDSVNVKNNINREIDGLRFFLALGVAYHHFVFFYYLSINNTWSFGDFLFNGFLGKFSVAIFFIISGYLFYPKISSDTNWKVFFIQRFSRIAPIVTLSSLICILCSIILSDECNSFKGQLWNVIYWFDAGLINNRPNICGY</sequence>
<dbReference type="Proteomes" id="UP000548673">
    <property type="component" value="Unassembled WGS sequence"/>
</dbReference>
<dbReference type="PANTHER" id="PTHR40074:SF2">
    <property type="entry name" value="O-ACETYLTRANSFERASE WECH"/>
    <property type="match status" value="1"/>
</dbReference>
<comment type="similarity">
    <text evidence="2">Belongs to the acyltransferase 3 family.</text>
</comment>
<evidence type="ECO:0000256" key="7">
    <source>
        <dbReference type="SAM" id="Phobius"/>
    </source>
</evidence>
<feature type="domain" description="Acyltransferase 3" evidence="8">
    <location>
        <begin position="41"/>
        <end position="155"/>
    </location>
</feature>
<dbReference type="Pfam" id="PF01757">
    <property type="entry name" value="Acyl_transf_3"/>
    <property type="match status" value="1"/>
</dbReference>
<dbReference type="RefSeq" id="WP_180208549.1">
    <property type="nucleotide sequence ID" value="NZ_JABTXY010000011.1"/>
</dbReference>
<comment type="subcellular location">
    <subcellularLocation>
        <location evidence="1">Cell membrane</location>
        <topology evidence="1">Multi-pass membrane protein</topology>
    </subcellularLocation>
</comment>
<evidence type="ECO:0000256" key="3">
    <source>
        <dbReference type="ARBA" id="ARBA00022475"/>
    </source>
</evidence>
<evidence type="ECO:0000313" key="9">
    <source>
        <dbReference type="EMBL" id="NYV41059.1"/>
    </source>
</evidence>
<dbReference type="GO" id="GO:0005886">
    <property type="term" value="C:plasma membrane"/>
    <property type="evidence" value="ECO:0007669"/>
    <property type="project" value="UniProtKB-SubCell"/>
</dbReference>
<feature type="transmembrane region" description="Helical" evidence="7">
    <location>
        <begin position="48"/>
        <end position="65"/>
    </location>
</feature>
<dbReference type="PANTHER" id="PTHR40074">
    <property type="entry name" value="O-ACETYLTRANSFERASE WECH"/>
    <property type="match status" value="1"/>
</dbReference>
<organism evidence="9 10">
    <name type="scientific">Cronobacter sakazakii</name>
    <name type="common">Enterobacter sakazakii</name>
    <dbReference type="NCBI Taxonomy" id="28141"/>
    <lineage>
        <taxon>Bacteria</taxon>
        <taxon>Pseudomonadati</taxon>
        <taxon>Pseudomonadota</taxon>
        <taxon>Gammaproteobacteria</taxon>
        <taxon>Enterobacterales</taxon>
        <taxon>Enterobacteriaceae</taxon>
        <taxon>Cronobacter</taxon>
    </lineage>
</organism>
<dbReference type="AlphaFoldDB" id="A0A853H5P5"/>
<accession>A0A853H5P5</accession>
<gene>
    <name evidence="9" type="ORF">HRR37_01275</name>
</gene>
<keyword evidence="9" id="KW-0808">Transferase</keyword>
<evidence type="ECO:0000259" key="8">
    <source>
        <dbReference type="Pfam" id="PF01757"/>
    </source>
</evidence>
<evidence type="ECO:0000256" key="4">
    <source>
        <dbReference type="ARBA" id="ARBA00022692"/>
    </source>
</evidence>
<keyword evidence="6 7" id="KW-0472">Membrane</keyword>
<evidence type="ECO:0000256" key="1">
    <source>
        <dbReference type="ARBA" id="ARBA00004651"/>
    </source>
</evidence>
<feature type="transmembrane region" description="Helical" evidence="7">
    <location>
        <begin position="119"/>
        <end position="137"/>
    </location>
</feature>
<dbReference type="InterPro" id="IPR002656">
    <property type="entry name" value="Acyl_transf_3_dom"/>
</dbReference>
<evidence type="ECO:0000256" key="6">
    <source>
        <dbReference type="ARBA" id="ARBA00023136"/>
    </source>
</evidence>
<dbReference type="GO" id="GO:0009246">
    <property type="term" value="P:enterobacterial common antigen biosynthetic process"/>
    <property type="evidence" value="ECO:0007669"/>
    <property type="project" value="TreeGrafter"/>
</dbReference>
<protein>
    <submittedName>
        <fullName evidence="9">Acyltransferase</fullName>
    </submittedName>
</protein>
<proteinExistence type="inferred from homology"/>
<keyword evidence="4 7" id="KW-0812">Transmembrane</keyword>
<reference evidence="9 10" key="1">
    <citation type="submission" date="2020-05" db="EMBL/GenBank/DDBJ databases">
        <title>The draft genome of Cronobacter sakazakii strain 145005.</title>
        <authorList>
            <person name="Yang J."/>
            <person name="Liu L."/>
            <person name="Feng Y."/>
            <person name="Zong Z."/>
        </authorList>
    </citation>
    <scope>NUCLEOTIDE SEQUENCE [LARGE SCALE GENOMIC DNA]</scope>
    <source>
        <strain evidence="9 10">145005</strain>
    </source>
</reference>
<evidence type="ECO:0000256" key="5">
    <source>
        <dbReference type="ARBA" id="ARBA00022989"/>
    </source>
</evidence>
<comment type="caution">
    <text evidence="9">The sequence shown here is derived from an EMBL/GenBank/DDBJ whole genome shotgun (WGS) entry which is preliminary data.</text>
</comment>
<keyword evidence="9" id="KW-0012">Acyltransferase</keyword>
<feature type="transmembrane region" description="Helical" evidence="7">
    <location>
        <begin position="77"/>
        <end position="99"/>
    </location>
</feature>
<name>A0A853H5P5_CROSK</name>